<gene>
    <name evidence="2" type="ORF">OIU79_001098</name>
</gene>
<keyword evidence="1" id="KW-0472">Membrane</keyword>
<organism evidence="2 3">
    <name type="scientific">Salix purpurea</name>
    <name type="common">Purple osier willow</name>
    <dbReference type="NCBI Taxonomy" id="77065"/>
    <lineage>
        <taxon>Eukaryota</taxon>
        <taxon>Viridiplantae</taxon>
        <taxon>Streptophyta</taxon>
        <taxon>Embryophyta</taxon>
        <taxon>Tracheophyta</taxon>
        <taxon>Spermatophyta</taxon>
        <taxon>Magnoliopsida</taxon>
        <taxon>eudicotyledons</taxon>
        <taxon>Gunneridae</taxon>
        <taxon>Pentapetalae</taxon>
        <taxon>rosids</taxon>
        <taxon>fabids</taxon>
        <taxon>Malpighiales</taxon>
        <taxon>Salicaceae</taxon>
        <taxon>Saliceae</taxon>
        <taxon>Salix</taxon>
    </lineage>
</organism>
<keyword evidence="1" id="KW-0812">Transmembrane</keyword>
<sequence>MRVHSIQTQLNLFCNQVLLHHDKLQLCFHQTSPFSFQLRQLFLFSHPQHFFTVIFTSSPSPLISSSEDRCSLFPPFPFPSPLTFSLKPLFPFFTFPASPSSASSKTCLCFFKFPSFPSTFTSSFEPLLPFLTLNFPFSPFASSLPCFAKPNASSIPPPSPSPSPPPPPLLTFFPLFLFMLPFFPISILPAPHIFFASSTHSKSCGLLKISSISFSFFSTSVKYFFFNLLILSKN</sequence>
<proteinExistence type="predicted"/>
<dbReference type="AlphaFoldDB" id="A0A9Q0ZNR0"/>
<accession>A0A9Q0ZNR0</accession>
<name>A0A9Q0ZNR0_SALPP</name>
<comment type="caution">
    <text evidence="2">The sequence shown here is derived from an EMBL/GenBank/DDBJ whole genome shotgun (WGS) entry which is preliminary data.</text>
</comment>
<evidence type="ECO:0000313" key="2">
    <source>
        <dbReference type="EMBL" id="KAJ6741102.1"/>
    </source>
</evidence>
<reference evidence="2" key="2">
    <citation type="journal article" date="2023" name="Int. J. Mol. Sci.">
        <title>De Novo Assembly and Annotation of 11 Diverse Shrub Willow (Salix) Genomes Reveals Novel Gene Organization in Sex-Linked Regions.</title>
        <authorList>
            <person name="Hyden B."/>
            <person name="Feng K."/>
            <person name="Yates T.B."/>
            <person name="Jawdy S."/>
            <person name="Cereghino C."/>
            <person name="Smart L.B."/>
            <person name="Muchero W."/>
        </authorList>
    </citation>
    <scope>NUCLEOTIDE SEQUENCE</scope>
    <source>
        <tissue evidence="2">Shoot tip</tissue>
    </source>
</reference>
<reference evidence="2" key="1">
    <citation type="submission" date="2022-11" db="EMBL/GenBank/DDBJ databases">
        <authorList>
            <person name="Hyden B.L."/>
            <person name="Feng K."/>
            <person name="Yates T."/>
            <person name="Jawdy S."/>
            <person name="Smart L.B."/>
            <person name="Muchero W."/>
        </authorList>
    </citation>
    <scope>NUCLEOTIDE SEQUENCE</scope>
    <source>
        <tissue evidence="2">Shoot tip</tissue>
    </source>
</reference>
<evidence type="ECO:0000256" key="1">
    <source>
        <dbReference type="SAM" id="Phobius"/>
    </source>
</evidence>
<evidence type="ECO:0000313" key="3">
    <source>
        <dbReference type="Proteomes" id="UP001151532"/>
    </source>
</evidence>
<protein>
    <submittedName>
        <fullName evidence="2">Uncharacterized protein</fullName>
    </submittedName>
</protein>
<dbReference type="Proteomes" id="UP001151532">
    <property type="component" value="Chromosome 7"/>
</dbReference>
<keyword evidence="1" id="KW-1133">Transmembrane helix</keyword>
<dbReference type="EMBL" id="JAPFFK010000010">
    <property type="protein sequence ID" value="KAJ6741102.1"/>
    <property type="molecule type" value="Genomic_DNA"/>
</dbReference>
<keyword evidence="3" id="KW-1185">Reference proteome</keyword>
<feature type="transmembrane region" description="Helical" evidence="1">
    <location>
        <begin position="209"/>
        <end position="231"/>
    </location>
</feature>
<feature type="transmembrane region" description="Helical" evidence="1">
    <location>
        <begin position="169"/>
        <end position="189"/>
    </location>
</feature>